<evidence type="ECO:0000313" key="5">
    <source>
        <dbReference type="EMBL" id="JAG51646.1"/>
    </source>
</evidence>
<keyword evidence="3" id="KW-0472">Membrane</keyword>
<feature type="chain" id="PRO_5005519292" description="Neuropilin and tolloid-like protein 2" evidence="4">
    <location>
        <begin position="37"/>
        <end position="303"/>
    </location>
</feature>
<dbReference type="SUPFAM" id="SSF49854">
    <property type="entry name" value="Spermadhesin, CUB domain"/>
    <property type="match status" value="1"/>
</dbReference>
<dbReference type="Gene3D" id="2.60.120.290">
    <property type="entry name" value="Spermadhesin, CUB domain"/>
    <property type="match status" value="1"/>
</dbReference>
<keyword evidence="1" id="KW-1015">Disulfide bond</keyword>
<keyword evidence="4" id="KW-0732">Signal</keyword>
<proteinExistence type="predicted"/>
<dbReference type="PROSITE" id="PS50068">
    <property type="entry name" value="LDLRA_2"/>
    <property type="match status" value="1"/>
</dbReference>
<evidence type="ECO:0000256" key="2">
    <source>
        <dbReference type="PROSITE-ProRule" id="PRU00124"/>
    </source>
</evidence>
<dbReference type="CDD" id="cd00112">
    <property type="entry name" value="LDLa"/>
    <property type="match status" value="1"/>
</dbReference>
<evidence type="ECO:0000256" key="3">
    <source>
        <dbReference type="SAM" id="Phobius"/>
    </source>
</evidence>
<keyword evidence="3" id="KW-1133">Transmembrane helix</keyword>
<evidence type="ECO:0000256" key="1">
    <source>
        <dbReference type="ARBA" id="ARBA00023157"/>
    </source>
</evidence>
<reference evidence="5" key="1">
    <citation type="submission" date="2014-09" db="EMBL/GenBank/DDBJ databases">
        <authorList>
            <person name="Magalhaes I.L.F."/>
            <person name="Oliveira U."/>
            <person name="Santos F.R."/>
            <person name="Vidigal T.H.D.A."/>
            <person name="Brescovit A.D."/>
            <person name="Santos A.J."/>
        </authorList>
    </citation>
    <scope>NUCLEOTIDE SEQUENCE</scope>
</reference>
<feature type="transmembrane region" description="Helical" evidence="3">
    <location>
        <begin position="211"/>
        <end position="241"/>
    </location>
</feature>
<dbReference type="InterPro" id="IPR042333">
    <property type="entry name" value="LRAD2/Mig-13-like"/>
</dbReference>
<dbReference type="SMART" id="SM00192">
    <property type="entry name" value="LDLa"/>
    <property type="match status" value="1"/>
</dbReference>
<dbReference type="InterPro" id="IPR036055">
    <property type="entry name" value="LDL_receptor-like_sf"/>
</dbReference>
<accession>A0A0K8SED0</accession>
<dbReference type="InterPro" id="IPR002172">
    <property type="entry name" value="LDrepeatLR_classA_rpt"/>
</dbReference>
<name>A0A0K8SED0_LYGHE</name>
<dbReference type="InterPro" id="IPR023415">
    <property type="entry name" value="LDLR_class-A_CS"/>
</dbReference>
<organism evidence="5">
    <name type="scientific">Lygus hesperus</name>
    <name type="common">Western plant bug</name>
    <dbReference type="NCBI Taxonomy" id="30085"/>
    <lineage>
        <taxon>Eukaryota</taxon>
        <taxon>Metazoa</taxon>
        <taxon>Ecdysozoa</taxon>
        <taxon>Arthropoda</taxon>
        <taxon>Hexapoda</taxon>
        <taxon>Insecta</taxon>
        <taxon>Pterygota</taxon>
        <taxon>Neoptera</taxon>
        <taxon>Paraneoptera</taxon>
        <taxon>Hemiptera</taxon>
        <taxon>Heteroptera</taxon>
        <taxon>Panheteroptera</taxon>
        <taxon>Cimicomorpha</taxon>
        <taxon>Miridae</taxon>
        <taxon>Mirini</taxon>
        <taxon>Lygus</taxon>
    </lineage>
</organism>
<dbReference type="Pfam" id="PF00057">
    <property type="entry name" value="Ldl_recept_a"/>
    <property type="match status" value="1"/>
</dbReference>
<dbReference type="InterPro" id="IPR035914">
    <property type="entry name" value="Sperma_CUB_dom_sf"/>
</dbReference>
<dbReference type="Gene3D" id="4.10.400.10">
    <property type="entry name" value="Low-density Lipoprotein Receptor"/>
    <property type="match status" value="1"/>
</dbReference>
<evidence type="ECO:0008006" key="6">
    <source>
        <dbReference type="Google" id="ProtNLM"/>
    </source>
</evidence>
<protein>
    <recommendedName>
        <fullName evidence="6">Neuropilin and tolloid-like protein 2</fullName>
    </recommendedName>
</protein>
<comment type="caution">
    <text evidence="2">Lacks conserved residue(s) required for the propagation of feature annotation.</text>
</comment>
<dbReference type="PANTHER" id="PTHR24652">
    <property type="entry name" value="LOW-DENSITY LIPOPROTEIN RECEPTOR CLASS A DOMAIN-CONTAINING PROTEIN 2"/>
    <property type="match status" value="1"/>
</dbReference>
<dbReference type="PROSITE" id="PS01209">
    <property type="entry name" value="LDLRA_1"/>
    <property type="match status" value="1"/>
</dbReference>
<evidence type="ECO:0000256" key="4">
    <source>
        <dbReference type="SAM" id="SignalP"/>
    </source>
</evidence>
<dbReference type="SUPFAM" id="SSF57424">
    <property type="entry name" value="LDL receptor-like module"/>
    <property type="match status" value="1"/>
</dbReference>
<dbReference type="AlphaFoldDB" id="A0A0K8SED0"/>
<dbReference type="EMBL" id="GBRD01014180">
    <property type="protein sequence ID" value="JAG51646.1"/>
    <property type="molecule type" value="Transcribed_RNA"/>
</dbReference>
<keyword evidence="3" id="KW-0812">Transmembrane</keyword>
<sequence>MGPPPTRWRWRWRRSFAAVLLPFILVLLQSAAVISAENQEYRMQDLCKNHFLQQLYRKIDGGVLKSKNERNLDCVVTFQTDSILQSFMLRFDRLTLDCNDHLYIYDGAHAVGAHKFDLSCRNTKAAVGLIFTKTNFVTLKYVTDGWGTDINGFELVITAIKENKHDCKEFRCSSKEFCIATDLVCDGINHCGDHSDEASFPKCSRSAEGTMFGMSMTLFVVAIVSGVLIVCSFIVGVSICVCRRPPLHHQTTNLPPDCVPVVAELTTAGANGAGARKLPENSLPPVGLGYSGLARARLYCQAK</sequence>
<feature type="signal peptide" evidence="4">
    <location>
        <begin position="1"/>
        <end position="36"/>
    </location>
</feature>